<dbReference type="Proteomes" id="UP001187192">
    <property type="component" value="Unassembled WGS sequence"/>
</dbReference>
<keyword evidence="2" id="KW-1185">Reference proteome</keyword>
<evidence type="ECO:0000313" key="2">
    <source>
        <dbReference type="Proteomes" id="UP001187192"/>
    </source>
</evidence>
<dbReference type="EMBL" id="BTGU01000043">
    <property type="protein sequence ID" value="GMN52702.1"/>
    <property type="molecule type" value="Genomic_DNA"/>
</dbReference>
<organism evidence="1 2">
    <name type="scientific">Ficus carica</name>
    <name type="common">Common fig</name>
    <dbReference type="NCBI Taxonomy" id="3494"/>
    <lineage>
        <taxon>Eukaryota</taxon>
        <taxon>Viridiplantae</taxon>
        <taxon>Streptophyta</taxon>
        <taxon>Embryophyta</taxon>
        <taxon>Tracheophyta</taxon>
        <taxon>Spermatophyta</taxon>
        <taxon>Magnoliopsida</taxon>
        <taxon>eudicotyledons</taxon>
        <taxon>Gunneridae</taxon>
        <taxon>Pentapetalae</taxon>
        <taxon>rosids</taxon>
        <taxon>fabids</taxon>
        <taxon>Rosales</taxon>
        <taxon>Moraceae</taxon>
        <taxon>Ficeae</taxon>
        <taxon>Ficus</taxon>
    </lineage>
</organism>
<reference evidence="1" key="1">
    <citation type="submission" date="2023-07" db="EMBL/GenBank/DDBJ databases">
        <title>draft genome sequence of fig (Ficus carica).</title>
        <authorList>
            <person name="Takahashi T."/>
            <person name="Nishimura K."/>
        </authorList>
    </citation>
    <scope>NUCLEOTIDE SEQUENCE</scope>
</reference>
<gene>
    <name evidence="1" type="ORF">TIFTF001_021844</name>
</gene>
<proteinExistence type="predicted"/>
<accession>A0AA88AL36</accession>
<dbReference type="AlphaFoldDB" id="A0AA88AL36"/>
<name>A0AA88AL36_FICCA</name>
<sequence length="118" mass="13769">MNYIERLLFLRNEVDTLDFRIRWCLESSFDFAQAEYRLLSWLHFAVTCYLKQLVIDVNLKRGSDFPLRSRLFCFKSLETLMMCFSHGTGIPKIPPSIGNSTSGFSSLKFLKMISVRVD</sequence>
<comment type="caution">
    <text evidence="1">The sequence shown here is derived from an EMBL/GenBank/DDBJ whole genome shotgun (WGS) entry which is preliminary data.</text>
</comment>
<protein>
    <submittedName>
        <fullName evidence="1">Uncharacterized protein</fullName>
    </submittedName>
</protein>
<evidence type="ECO:0000313" key="1">
    <source>
        <dbReference type="EMBL" id="GMN52702.1"/>
    </source>
</evidence>